<accession>A0A6A7A6J0</accession>
<dbReference type="EMBL" id="MU006223">
    <property type="protein sequence ID" value="KAF2828215.1"/>
    <property type="molecule type" value="Genomic_DNA"/>
</dbReference>
<feature type="region of interest" description="Disordered" evidence="1">
    <location>
        <begin position="1"/>
        <end position="36"/>
    </location>
</feature>
<organism evidence="2 3">
    <name type="scientific">Ophiobolus disseminans</name>
    <dbReference type="NCBI Taxonomy" id="1469910"/>
    <lineage>
        <taxon>Eukaryota</taxon>
        <taxon>Fungi</taxon>
        <taxon>Dikarya</taxon>
        <taxon>Ascomycota</taxon>
        <taxon>Pezizomycotina</taxon>
        <taxon>Dothideomycetes</taxon>
        <taxon>Pleosporomycetidae</taxon>
        <taxon>Pleosporales</taxon>
        <taxon>Pleosporineae</taxon>
        <taxon>Phaeosphaeriaceae</taxon>
        <taxon>Ophiobolus</taxon>
    </lineage>
</organism>
<evidence type="ECO:0000256" key="1">
    <source>
        <dbReference type="SAM" id="MobiDB-lite"/>
    </source>
</evidence>
<protein>
    <submittedName>
        <fullName evidence="2">Uncharacterized protein</fullName>
    </submittedName>
</protein>
<evidence type="ECO:0000313" key="3">
    <source>
        <dbReference type="Proteomes" id="UP000799424"/>
    </source>
</evidence>
<keyword evidence="3" id="KW-1185">Reference proteome</keyword>
<reference evidence="2" key="1">
    <citation type="journal article" date="2020" name="Stud. Mycol.">
        <title>101 Dothideomycetes genomes: a test case for predicting lifestyles and emergence of pathogens.</title>
        <authorList>
            <person name="Haridas S."/>
            <person name="Albert R."/>
            <person name="Binder M."/>
            <person name="Bloem J."/>
            <person name="Labutti K."/>
            <person name="Salamov A."/>
            <person name="Andreopoulos B."/>
            <person name="Baker S."/>
            <person name="Barry K."/>
            <person name="Bills G."/>
            <person name="Bluhm B."/>
            <person name="Cannon C."/>
            <person name="Castanera R."/>
            <person name="Culley D."/>
            <person name="Daum C."/>
            <person name="Ezra D."/>
            <person name="Gonzalez J."/>
            <person name="Henrissat B."/>
            <person name="Kuo A."/>
            <person name="Liang C."/>
            <person name="Lipzen A."/>
            <person name="Lutzoni F."/>
            <person name="Magnuson J."/>
            <person name="Mondo S."/>
            <person name="Nolan M."/>
            <person name="Ohm R."/>
            <person name="Pangilinan J."/>
            <person name="Park H.-J."/>
            <person name="Ramirez L."/>
            <person name="Alfaro M."/>
            <person name="Sun H."/>
            <person name="Tritt A."/>
            <person name="Yoshinaga Y."/>
            <person name="Zwiers L.-H."/>
            <person name="Turgeon B."/>
            <person name="Goodwin S."/>
            <person name="Spatafora J."/>
            <person name="Crous P."/>
            <person name="Grigoriev I."/>
        </authorList>
    </citation>
    <scope>NUCLEOTIDE SEQUENCE</scope>
    <source>
        <strain evidence="2">CBS 113818</strain>
    </source>
</reference>
<sequence length="439" mass="48998">MLASTTNGLKRKASSEMTVGGMCSPGTKKSKTAEQGDTVTHLLSHDGCISEEYEPERHDIAEILNAPSDSLRRPHRPLPTMTLDEKRRLSDEQVSLIILSRDNNKPNPYGQQSSTNGPLSWPAVADVYNQKFRVGQSSVGFAAMEKRARQNREAWMAARPAYPRKIVYTKKFKVVKRKVVRQAKPKQITQAAEPVRQQMANAQAKIEPIDSDIVPVPQGPAHSSRCVGGWVPPDDVRNTADIDNYIECRALVPDADQSRWMAIEVEDTDGEPLGDIFVPVEHICESFKCVAEQLEYNTSIRLKLTCHSKATVSRYVQCVSPTQLTTLPDWDIVSLMDLYAVAAQMEDDRVRGLVLERWEALLEHDLELELDPEDLNSIFYSTEPEDPAREFWAKALFVGGVAEQIAGLKDCHTALKAQLEELAAGKERIPPLGESFSSF</sequence>
<dbReference type="OrthoDB" id="3799546at2759"/>
<evidence type="ECO:0000313" key="2">
    <source>
        <dbReference type="EMBL" id="KAF2828215.1"/>
    </source>
</evidence>
<gene>
    <name evidence="2" type="ORF">CC86DRAFT_369330</name>
</gene>
<proteinExistence type="predicted"/>
<name>A0A6A7A6J0_9PLEO</name>
<dbReference type="AlphaFoldDB" id="A0A6A7A6J0"/>
<dbReference type="Proteomes" id="UP000799424">
    <property type="component" value="Unassembled WGS sequence"/>
</dbReference>